<dbReference type="InterPro" id="IPR004323">
    <property type="entry name" value="Ion_tolerance_CutA"/>
</dbReference>
<dbReference type="GO" id="GO:0005507">
    <property type="term" value="F:copper ion binding"/>
    <property type="evidence" value="ECO:0007669"/>
    <property type="project" value="TreeGrafter"/>
</dbReference>
<dbReference type="InterPro" id="IPR015867">
    <property type="entry name" value="N-reg_PII/ATP_PRibTrfase_C"/>
</dbReference>
<dbReference type="PANTHER" id="PTHR23419:SF8">
    <property type="entry name" value="FI09726P"/>
    <property type="match status" value="1"/>
</dbReference>
<dbReference type="InterPro" id="IPR011322">
    <property type="entry name" value="N-reg_PII-like_a/b"/>
</dbReference>
<proteinExistence type="inferred from homology"/>
<comment type="caution">
    <text evidence="2">The sequence shown here is derived from an EMBL/GenBank/DDBJ whole genome shotgun (WGS) entry which is preliminary data.</text>
</comment>
<accession>A0A9W6GNV5</accession>
<evidence type="ECO:0000313" key="2">
    <source>
        <dbReference type="EMBL" id="GLI57126.1"/>
    </source>
</evidence>
<dbReference type="RefSeq" id="WP_281836595.1">
    <property type="nucleotide sequence ID" value="NZ_BSDY01000013.1"/>
</dbReference>
<gene>
    <name evidence="2" type="ORF">PM10SUCC1_26400</name>
</gene>
<dbReference type="GO" id="GO:0010038">
    <property type="term" value="P:response to metal ion"/>
    <property type="evidence" value="ECO:0007669"/>
    <property type="project" value="InterPro"/>
</dbReference>
<keyword evidence="3" id="KW-1185">Reference proteome</keyword>
<dbReference type="Gene3D" id="3.30.70.120">
    <property type="match status" value="1"/>
</dbReference>
<dbReference type="EMBL" id="BSDY01000013">
    <property type="protein sequence ID" value="GLI57126.1"/>
    <property type="molecule type" value="Genomic_DNA"/>
</dbReference>
<dbReference type="Proteomes" id="UP001144471">
    <property type="component" value="Unassembled WGS sequence"/>
</dbReference>
<dbReference type="SUPFAM" id="SSF54913">
    <property type="entry name" value="GlnB-like"/>
    <property type="match status" value="1"/>
</dbReference>
<name>A0A9W6GNV5_9FUSO</name>
<sequence>MNIMVFTTFSNKEEARRIAGILLEEKAAACVQLKEIESLYMWKGHIEEDREVQGLIKTRRELFGIVEEIIKREHSYEVPQIVAVDIESGSEAYLQWIGEVTR</sequence>
<comment type="similarity">
    <text evidence="1">Belongs to the CutA family.</text>
</comment>
<dbReference type="PANTHER" id="PTHR23419">
    <property type="entry name" value="DIVALENT CATION TOLERANCE CUTA-RELATED"/>
    <property type="match status" value="1"/>
</dbReference>
<dbReference type="Pfam" id="PF03091">
    <property type="entry name" value="CutA1"/>
    <property type="match status" value="1"/>
</dbReference>
<evidence type="ECO:0000256" key="1">
    <source>
        <dbReference type="ARBA" id="ARBA00010169"/>
    </source>
</evidence>
<reference evidence="2" key="1">
    <citation type="submission" date="2022-12" db="EMBL/GenBank/DDBJ databases">
        <title>Reference genome sequencing for broad-spectrum identification of bacterial and archaeal isolates by mass spectrometry.</title>
        <authorList>
            <person name="Sekiguchi Y."/>
            <person name="Tourlousse D.M."/>
        </authorList>
    </citation>
    <scope>NUCLEOTIDE SEQUENCE</scope>
    <source>
        <strain evidence="2">10succ1</strain>
    </source>
</reference>
<dbReference type="AlphaFoldDB" id="A0A9W6GNV5"/>
<protein>
    <submittedName>
        <fullName evidence="2">Divalent-cation tolerance protein CutA</fullName>
    </submittedName>
</protein>
<organism evidence="2 3">
    <name type="scientific">Propionigenium maris DSM 9537</name>
    <dbReference type="NCBI Taxonomy" id="1123000"/>
    <lineage>
        <taxon>Bacteria</taxon>
        <taxon>Fusobacteriati</taxon>
        <taxon>Fusobacteriota</taxon>
        <taxon>Fusobacteriia</taxon>
        <taxon>Fusobacteriales</taxon>
        <taxon>Fusobacteriaceae</taxon>
        <taxon>Propionigenium</taxon>
    </lineage>
</organism>
<evidence type="ECO:0000313" key="3">
    <source>
        <dbReference type="Proteomes" id="UP001144471"/>
    </source>
</evidence>